<accession>A0AA35K836</accession>
<evidence type="ECO:0000256" key="3">
    <source>
        <dbReference type="ARBA" id="ARBA00022737"/>
    </source>
</evidence>
<protein>
    <submittedName>
        <fullName evidence="9">Interleukin-1 receptor-like 1</fullName>
    </submittedName>
</protein>
<feature type="chain" id="PRO_5041278046" evidence="7">
    <location>
        <begin position="27"/>
        <end position="329"/>
    </location>
</feature>
<evidence type="ECO:0000313" key="10">
    <source>
        <dbReference type="Proteomes" id="UP001178461"/>
    </source>
</evidence>
<comment type="similarity">
    <text evidence="1">Belongs to the interleukin-1 receptor family.</text>
</comment>
<dbReference type="SUPFAM" id="SSF48726">
    <property type="entry name" value="Immunoglobulin"/>
    <property type="match status" value="2"/>
</dbReference>
<dbReference type="InterPro" id="IPR003599">
    <property type="entry name" value="Ig_sub"/>
</dbReference>
<evidence type="ECO:0000256" key="2">
    <source>
        <dbReference type="ARBA" id="ARBA00022729"/>
    </source>
</evidence>
<keyword evidence="5" id="KW-0325">Glycoprotein</keyword>
<dbReference type="PRINTS" id="PR01536">
    <property type="entry name" value="INTRLKN1R12F"/>
</dbReference>
<dbReference type="GO" id="GO:0004908">
    <property type="term" value="F:interleukin-1 receptor activity"/>
    <property type="evidence" value="ECO:0007669"/>
    <property type="project" value="InterPro"/>
</dbReference>
<organism evidence="9 10">
    <name type="scientific">Podarcis lilfordi</name>
    <name type="common">Lilford's wall lizard</name>
    <dbReference type="NCBI Taxonomy" id="74358"/>
    <lineage>
        <taxon>Eukaryota</taxon>
        <taxon>Metazoa</taxon>
        <taxon>Chordata</taxon>
        <taxon>Craniata</taxon>
        <taxon>Vertebrata</taxon>
        <taxon>Euteleostomi</taxon>
        <taxon>Lepidosauria</taxon>
        <taxon>Squamata</taxon>
        <taxon>Bifurcata</taxon>
        <taxon>Unidentata</taxon>
        <taxon>Episquamata</taxon>
        <taxon>Laterata</taxon>
        <taxon>Lacertibaenia</taxon>
        <taxon>Lacertidae</taxon>
        <taxon>Podarcis</taxon>
    </lineage>
</organism>
<dbReference type="InterPro" id="IPR007110">
    <property type="entry name" value="Ig-like_dom"/>
</dbReference>
<dbReference type="EMBL" id="OX395129">
    <property type="protein sequence ID" value="CAI5772053.1"/>
    <property type="molecule type" value="Genomic_DNA"/>
</dbReference>
<dbReference type="PANTHER" id="PTHR11890:SF7">
    <property type="entry name" value="INTERLEUKIN-1 RECEPTOR-LIKE 1"/>
    <property type="match status" value="1"/>
</dbReference>
<feature type="signal peptide" evidence="7">
    <location>
        <begin position="1"/>
        <end position="26"/>
    </location>
</feature>
<dbReference type="InterPro" id="IPR036179">
    <property type="entry name" value="Ig-like_dom_sf"/>
</dbReference>
<evidence type="ECO:0000256" key="7">
    <source>
        <dbReference type="SAM" id="SignalP"/>
    </source>
</evidence>
<evidence type="ECO:0000313" key="9">
    <source>
        <dbReference type="EMBL" id="CAI5772053.1"/>
    </source>
</evidence>
<dbReference type="Proteomes" id="UP001178461">
    <property type="component" value="Chromosome 4"/>
</dbReference>
<evidence type="ECO:0000259" key="8">
    <source>
        <dbReference type="PROSITE" id="PS50835"/>
    </source>
</evidence>
<keyword evidence="3" id="KW-0677">Repeat</keyword>
<dbReference type="Gene3D" id="2.60.40.10">
    <property type="entry name" value="Immunoglobulins"/>
    <property type="match status" value="3"/>
</dbReference>
<feature type="domain" description="Ig-like" evidence="8">
    <location>
        <begin position="209"/>
        <end position="311"/>
    </location>
</feature>
<keyword evidence="2 7" id="KW-0732">Signal</keyword>
<keyword evidence="10" id="KW-1185">Reference proteome</keyword>
<keyword evidence="4" id="KW-1015">Disulfide bond</keyword>
<dbReference type="AlphaFoldDB" id="A0AA35K836"/>
<gene>
    <name evidence="9" type="ORF">PODLI_1B001214</name>
</gene>
<dbReference type="FunFam" id="2.60.40.10:FF:000188">
    <property type="entry name" value="Interleukin-1 receptor accessory protein-like 1"/>
    <property type="match status" value="1"/>
</dbReference>
<name>A0AA35K836_9SAUR</name>
<evidence type="ECO:0000256" key="5">
    <source>
        <dbReference type="ARBA" id="ARBA00023180"/>
    </source>
</evidence>
<reference evidence="9" key="1">
    <citation type="submission" date="2022-12" db="EMBL/GenBank/DDBJ databases">
        <authorList>
            <person name="Alioto T."/>
            <person name="Alioto T."/>
            <person name="Gomez Garrido J."/>
        </authorList>
    </citation>
    <scope>NUCLEOTIDE SEQUENCE</scope>
</reference>
<dbReference type="PANTHER" id="PTHR11890">
    <property type="entry name" value="INTERLEUKIN-1 RECEPTOR FAMILY MEMBER"/>
    <property type="match status" value="1"/>
</dbReference>
<keyword evidence="6" id="KW-0393">Immunoglobulin domain</keyword>
<keyword evidence="9" id="KW-0675">Receptor</keyword>
<dbReference type="SMART" id="SM00409">
    <property type="entry name" value="IG"/>
    <property type="match status" value="3"/>
</dbReference>
<dbReference type="PROSITE" id="PS50835">
    <property type="entry name" value="IG_LIKE"/>
    <property type="match status" value="2"/>
</dbReference>
<proteinExistence type="inferred from homology"/>
<dbReference type="GO" id="GO:0002113">
    <property type="term" value="F:interleukin-33 binding"/>
    <property type="evidence" value="ECO:0007669"/>
    <property type="project" value="TreeGrafter"/>
</dbReference>
<dbReference type="InterPro" id="IPR004074">
    <property type="entry name" value="IL-1_rcpt_I/II-typ"/>
</dbReference>
<evidence type="ECO:0000256" key="1">
    <source>
        <dbReference type="ARBA" id="ARBA00009752"/>
    </source>
</evidence>
<dbReference type="InterPro" id="IPR015621">
    <property type="entry name" value="IL-1_rcpt_fam"/>
</dbReference>
<evidence type="ECO:0000256" key="4">
    <source>
        <dbReference type="ARBA" id="ARBA00023157"/>
    </source>
</evidence>
<dbReference type="InterPro" id="IPR013783">
    <property type="entry name" value="Ig-like_fold"/>
</dbReference>
<feature type="domain" description="Ig-like" evidence="8">
    <location>
        <begin position="95"/>
        <end position="195"/>
    </location>
</feature>
<evidence type="ECO:0000256" key="6">
    <source>
        <dbReference type="ARBA" id="ARBA00023319"/>
    </source>
</evidence>
<sequence length="329" mass="37008">MHKTMISNTMALLYFILLMAFSAIAGKLQYWLTIEGEAFVVRCPVHDTVVWQRGDTTISTDKRARIHASGNELWFLPASIEDNGNYTCIHPEYAPKTMSVIIYPNIEGTCYYEDALYLETTGSPGSAKIFCPSYNDYENASDPKWFKDCKLLHGARYKAVKNILYISDAIKSDNGYYTCQFTYHHGGRAFPVTATTPFRITDSFLLTYPKVLYPKDGDVIEVEIGSPAQLLCKAWLGHGKQDIAISFWEIDEANDSNRFVTSNKSYMVPGEGQFAEAELSITEVREEDLSLTFRCVLANDLEFETTEVTLVPKGAGEDSTGGFRKTMRV</sequence>